<dbReference type="AlphaFoldDB" id="A0A3N0C2X0"/>
<protein>
    <submittedName>
        <fullName evidence="2">Acyltransferase</fullName>
    </submittedName>
</protein>
<dbReference type="PANTHER" id="PTHR43300">
    <property type="entry name" value="ACETYLTRANSFERASE"/>
    <property type="match status" value="1"/>
</dbReference>
<dbReference type="EMBL" id="RBEE01000001">
    <property type="protein sequence ID" value="RNL56903.1"/>
    <property type="molecule type" value="Genomic_DNA"/>
</dbReference>
<dbReference type="OrthoDB" id="9801697at2"/>
<dbReference type="SUPFAM" id="SSF51161">
    <property type="entry name" value="Trimeric LpxA-like enzymes"/>
    <property type="match status" value="1"/>
</dbReference>
<reference evidence="2 3" key="1">
    <citation type="submission" date="2018-10" db="EMBL/GenBank/DDBJ databases">
        <title>Genome sequencing of Pedobacter jejuensis TNB23.</title>
        <authorList>
            <person name="Cho Y.-J."/>
            <person name="Cho A."/>
            <person name="Kim O.-S."/>
        </authorList>
    </citation>
    <scope>NUCLEOTIDE SEQUENCE [LARGE SCALE GENOMIC DNA]</scope>
    <source>
        <strain evidence="2 3">TNB23</strain>
    </source>
</reference>
<dbReference type="GO" id="GO:0016746">
    <property type="term" value="F:acyltransferase activity"/>
    <property type="evidence" value="ECO:0007669"/>
    <property type="project" value="UniProtKB-KW"/>
</dbReference>
<gene>
    <name evidence="2" type="ORF">D7004_00360</name>
</gene>
<keyword evidence="2" id="KW-0012">Acyltransferase</keyword>
<dbReference type="Gene3D" id="2.160.10.10">
    <property type="entry name" value="Hexapeptide repeat proteins"/>
    <property type="match status" value="1"/>
</dbReference>
<dbReference type="Pfam" id="PF00132">
    <property type="entry name" value="Hexapep"/>
    <property type="match status" value="1"/>
</dbReference>
<dbReference type="RefSeq" id="WP_123203885.1">
    <property type="nucleotide sequence ID" value="NZ_RBEE01000001.1"/>
</dbReference>
<dbReference type="Proteomes" id="UP000274046">
    <property type="component" value="Unassembled WGS sequence"/>
</dbReference>
<evidence type="ECO:0000256" key="1">
    <source>
        <dbReference type="ARBA" id="ARBA00007274"/>
    </source>
</evidence>
<dbReference type="PANTHER" id="PTHR43300:SF10">
    <property type="entry name" value="2,3,4,5-TETRAHYDROPYRIDINE-2,6-DICARBOXYLATE N-ACETYLTRANSFERASE"/>
    <property type="match status" value="1"/>
</dbReference>
<sequence>MIRTLISKMISLLRRKKFDSYIESVRPFIDLGESYFYKSFKMHSCDGALPNKKFLKIGNNSILDCQISFHDKDSEFIIGNNCWIGSSNITCKNKIEIGDNVFISWNCYISDHNSHSINYLDRRNDIEQQLSDYRNDFDLLATKNWTTVASKPIKIESDAWIGMNCVILKGVTIGEGAIVGAGSVVTKDVLPWTIVGGNPAKKIKDIPQEFKKK</sequence>
<dbReference type="InterPro" id="IPR011004">
    <property type="entry name" value="Trimer_LpxA-like_sf"/>
</dbReference>
<dbReference type="InterPro" id="IPR001451">
    <property type="entry name" value="Hexapep"/>
</dbReference>
<proteinExistence type="inferred from homology"/>
<accession>A0A3N0C2X0</accession>
<evidence type="ECO:0000313" key="3">
    <source>
        <dbReference type="Proteomes" id="UP000274046"/>
    </source>
</evidence>
<dbReference type="Pfam" id="PF14602">
    <property type="entry name" value="Hexapep_2"/>
    <property type="match status" value="1"/>
</dbReference>
<dbReference type="InterPro" id="IPR050179">
    <property type="entry name" value="Trans_hexapeptide_repeat"/>
</dbReference>
<organism evidence="2 3">
    <name type="scientific">Pedobacter jejuensis</name>
    <dbReference type="NCBI Taxonomy" id="1268550"/>
    <lineage>
        <taxon>Bacteria</taxon>
        <taxon>Pseudomonadati</taxon>
        <taxon>Bacteroidota</taxon>
        <taxon>Sphingobacteriia</taxon>
        <taxon>Sphingobacteriales</taxon>
        <taxon>Sphingobacteriaceae</taxon>
        <taxon>Pedobacter</taxon>
    </lineage>
</organism>
<comment type="similarity">
    <text evidence="1">Belongs to the transferase hexapeptide repeat family.</text>
</comment>
<comment type="caution">
    <text evidence="2">The sequence shown here is derived from an EMBL/GenBank/DDBJ whole genome shotgun (WGS) entry which is preliminary data.</text>
</comment>
<evidence type="ECO:0000313" key="2">
    <source>
        <dbReference type="EMBL" id="RNL56903.1"/>
    </source>
</evidence>
<dbReference type="CDD" id="cd04647">
    <property type="entry name" value="LbH_MAT_like"/>
    <property type="match status" value="1"/>
</dbReference>
<keyword evidence="3" id="KW-1185">Reference proteome</keyword>
<keyword evidence="2" id="KW-0808">Transferase</keyword>
<name>A0A3N0C2X0_9SPHI</name>